<evidence type="ECO:0000256" key="1">
    <source>
        <dbReference type="SAM" id="MobiDB-lite"/>
    </source>
</evidence>
<feature type="region of interest" description="Disordered" evidence="1">
    <location>
        <begin position="164"/>
        <end position="212"/>
    </location>
</feature>
<dbReference type="Proteomes" id="UP000054683">
    <property type="component" value="Unassembled WGS sequence"/>
</dbReference>
<sequence length="326" mass="36323">MTTQKFISLRDALAAIAANVTIPEKITDNTWPDEAPWLIATRDNIYRFSLAAATLLQQWRLQQHTDRPRWVDTRGGMGLPMPSAAAESEGLVYLQYQQGEFPRWWKRYLASHNVGTWPGDGSANDELPMHFHLGNMNLDIEIGFVWRELTQFLDRCGISYSLEDEPDIPHPPSGSPMDANTISDSASNSVSMPEAESNAAQDEPSSDTQGQQVTTVRHLINGNKQRRDALDKAIDMAIELSDNSYHMPTVWPHLKDLALAEVKPFIGVVDSTGSLLYAKDTSAAQKPDASVTTKPKAPPFTRNALAQRLKRRQEAIQLSSDADNQR</sequence>
<feature type="compositionally biased region" description="Polar residues" evidence="1">
    <location>
        <begin position="178"/>
        <end position="191"/>
    </location>
</feature>
<accession>A0A158F690</accession>
<evidence type="ECO:0000313" key="3">
    <source>
        <dbReference type="Proteomes" id="UP000054683"/>
    </source>
</evidence>
<gene>
    <name evidence="2" type="ORF">AWB69_00717</name>
</gene>
<proteinExistence type="predicted"/>
<reference evidence="2 3" key="1">
    <citation type="submission" date="2016-01" db="EMBL/GenBank/DDBJ databases">
        <authorList>
            <person name="Oliw E.H."/>
        </authorList>
    </citation>
    <scope>NUCLEOTIDE SEQUENCE [LARGE SCALE GENOMIC DNA]</scope>
    <source>
        <strain evidence="2">LMG 27134</strain>
    </source>
</reference>
<evidence type="ECO:0000313" key="2">
    <source>
        <dbReference type="EMBL" id="SAL15382.1"/>
    </source>
</evidence>
<dbReference type="AlphaFoldDB" id="A0A158F690"/>
<dbReference type="RefSeq" id="WP_156528721.1">
    <property type="nucleotide sequence ID" value="NZ_FCOK02000003.1"/>
</dbReference>
<protein>
    <submittedName>
        <fullName evidence="2">Uncharacterized protein</fullName>
    </submittedName>
</protein>
<organism evidence="2 3">
    <name type="scientific">Caballeronia udeis</name>
    <dbReference type="NCBI Taxonomy" id="1232866"/>
    <lineage>
        <taxon>Bacteria</taxon>
        <taxon>Pseudomonadati</taxon>
        <taxon>Pseudomonadota</taxon>
        <taxon>Betaproteobacteria</taxon>
        <taxon>Burkholderiales</taxon>
        <taxon>Burkholderiaceae</taxon>
        <taxon>Caballeronia</taxon>
    </lineage>
</organism>
<dbReference type="EMBL" id="FCOK02000003">
    <property type="protein sequence ID" value="SAL15382.1"/>
    <property type="molecule type" value="Genomic_DNA"/>
</dbReference>
<name>A0A158F690_9BURK</name>